<gene>
    <name evidence="1" type="ORF">T07_7244</name>
</gene>
<evidence type="ECO:0000313" key="1">
    <source>
        <dbReference type="EMBL" id="KRX20426.1"/>
    </source>
</evidence>
<proteinExistence type="predicted"/>
<protein>
    <submittedName>
        <fullName evidence="1">Uncharacterized protein</fullName>
    </submittedName>
</protein>
<reference evidence="1 2" key="1">
    <citation type="submission" date="2015-01" db="EMBL/GenBank/DDBJ databases">
        <title>Evolution of Trichinella species and genotypes.</title>
        <authorList>
            <person name="Korhonen P.K."/>
            <person name="Edoardo P."/>
            <person name="Giuseppe L.R."/>
            <person name="Gasser R.B."/>
        </authorList>
    </citation>
    <scope>NUCLEOTIDE SEQUENCE [LARGE SCALE GENOMIC DNA]</scope>
    <source>
        <strain evidence="1">ISS37</strain>
    </source>
</reference>
<evidence type="ECO:0000313" key="2">
    <source>
        <dbReference type="Proteomes" id="UP000054630"/>
    </source>
</evidence>
<organism evidence="1 2">
    <name type="scientific">Trichinella nelsoni</name>
    <dbReference type="NCBI Taxonomy" id="6336"/>
    <lineage>
        <taxon>Eukaryota</taxon>
        <taxon>Metazoa</taxon>
        <taxon>Ecdysozoa</taxon>
        <taxon>Nematoda</taxon>
        <taxon>Enoplea</taxon>
        <taxon>Dorylaimia</taxon>
        <taxon>Trichinellida</taxon>
        <taxon>Trichinellidae</taxon>
        <taxon>Trichinella</taxon>
    </lineage>
</organism>
<name>A0A0V0S1S7_9BILA</name>
<accession>A0A0V0S1S7</accession>
<dbReference type="EMBL" id="JYDL01000049">
    <property type="protein sequence ID" value="KRX20426.1"/>
    <property type="molecule type" value="Genomic_DNA"/>
</dbReference>
<comment type="caution">
    <text evidence="1">The sequence shown here is derived from an EMBL/GenBank/DDBJ whole genome shotgun (WGS) entry which is preliminary data.</text>
</comment>
<dbReference type="Proteomes" id="UP000054630">
    <property type="component" value="Unassembled WGS sequence"/>
</dbReference>
<keyword evidence="2" id="KW-1185">Reference proteome</keyword>
<dbReference type="AlphaFoldDB" id="A0A0V0S1S7"/>
<sequence length="81" mass="9410">MYIPKRQSFIGHSPPIKGNRSACFEQCNARVNFWYMAESGGTQLTHFPMYRLSEVELASLYPRIWKVALNGRKVIRLFLTS</sequence>